<dbReference type="WBParaSite" id="PS1159_v2.g13862.t2">
    <property type="protein sequence ID" value="PS1159_v2.g13862.t2"/>
    <property type="gene ID" value="PS1159_v2.g13862"/>
</dbReference>
<protein>
    <submittedName>
        <fullName evidence="2">Uncharacterized protein</fullName>
    </submittedName>
</protein>
<evidence type="ECO:0000313" key="1">
    <source>
        <dbReference type="Proteomes" id="UP000887580"/>
    </source>
</evidence>
<name>A0AC35F7A3_9BILA</name>
<dbReference type="Proteomes" id="UP000887580">
    <property type="component" value="Unplaced"/>
</dbReference>
<sequence length="400" mass="46498">MRKSYNNNNNRAPDFKIKNLEAYLNKANDIAELGAKAIESPYISILFDSQQNFAEILKGTPILTQIYKNIQGLVLYSKEKKEENLKLNDRIKELVEKAVDNDSDKNIIAKFHASFPPKYNPDLKTSLSLLEKEKIQLNGKINELESSNKEQKQQISLLYSKLNDCVKELIEKDAESINDKNVISDLRGSMLSYEKEKNQLNKEIMNYQSKNEKQQKLMKTLYLKGEAAKSKIRGMKKLEEECKTMALTIKNFVTIKKYLEDTVFNVNKTTEEAYQDSEKLQQAVEDLSNDKAQLEEKCVNALFEVEERKKYETILESAFQAADEKIHNLSQSEKALKDQSEELRKRLHKSINDKKQSDEEKEQLCINENQLKKYNKEIEKNLKCQKDENAYLKNCLVKHV</sequence>
<organism evidence="1 2">
    <name type="scientific">Panagrolaimus sp. PS1159</name>
    <dbReference type="NCBI Taxonomy" id="55785"/>
    <lineage>
        <taxon>Eukaryota</taxon>
        <taxon>Metazoa</taxon>
        <taxon>Ecdysozoa</taxon>
        <taxon>Nematoda</taxon>
        <taxon>Chromadorea</taxon>
        <taxon>Rhabditida</taxon>
        <taxon>Tylenchina</taxon>
        <taxon>Panagrolaimomorpha</taxon>
        <taxon>Panagrolaimoidea</taxon>
        <taxon>Panagrolaimidae</taxon>
        <taxon>Panagrolaimus</taxon>
    </lineage>
</organism>
<reference evidence="2" key="1">
    <citation type="submission" date="2022-11" db="UniProtKB">
        <authorList>
            <consortium name="WormBaseParasite"/>
        </authorList>
    </citation>
    <scope>IDENTIFICATION</scope>
</reference>
<evidence type="ECO:0000313" key="2">
    <source>
        <dbReference type="WBParaSite" id="PS1159_v2.g13862.t2"/>
    </source>
</evidence>
<proteinExistence type="predicted"/>
<accession>A0AC35F7A3</accession>